<dbReference type="Proteomes" id="UP000029964">
    <property type="component" value="Unassembled WGS sequence"/>
</dbReference>
<dbReference type="AlphaFoldDB" id="A0A086T3X2"/>
<keyword evidence="2" id="KW-0732">Signal</keyword>
<dbReference type="HOGENOM" id="CLU_065848_0_0_1"/>
<feature type="signal peptide" evidence="2">
    <location>
        <begin position="1"/>
        <end position="22"/>
    </location>
</feature>
<reference evidence="4" key="1">
    <citation type="journal article" date="2014" name="Genome Announc.">
        <title>Genome sequence and annotation of Acremonium chrysogenum, producer of the beta-lactam antibiotic cephalosporin C.</title>
        <authorList>
            <person name="Terfehr D."/>
            <person name="Dahlmann T.A."/>
            <person name="Specht T."/>
            <person name="Zadra I."/>
            <person name="Kuernsteiner H."/>
            <person name="Kueck U."/>
        </authorList>
    </citation>
    <scope>NUCLEOTIDE SEQUENCE [LARGE SCALE GENOMIC DNA]</scope>
    <source>
        <strain evidence="4">ATCC 11550 / CBS 779.69 / DSM 880 / IAM 14645 / JCM 23072 / IMI 49137</strain>
    </source>
</reference>
<feature type="region of interest" description="Disordered" evidence="1">
    <location>
        <begin position="292"/>
        <end position="335"/>
    </location>
</feature>
<comment type="caution">
    <text evidence="3">The sequence shown here is derived from an EMBL/GenBank/DDBJ whole genome shotgun (WGS) entry which is preliminary data.</text>
</comment>
<accession>A0A086T3X2</accession>
<feature type="chain" id="PRO_5001815392" evidence="2">
    <location>
        <begin position="23"/>
        <end position="369"/>
    </location>
</feature>
<organism evidence="3 4">
    <name type="scientific">Hapsidospora chrysogenum (strain ATCC 11550 / CBS 779.69 / DSM 880 / IAM 14645 / JCM 23072 / IMI 49137)</name>
    <name type="common">Acremonium chrysogenum</name>
    <dbReference type="NCBI Taxonomy" id="857340"/>
    <lineage>
        <taxon>Eukaryota</taxon>
        <taxon>Fungi</taxon>
        <taxon>Dikarya</taxon>
        <taxon>Ascomycota</taxon>
        <taxon>Pezizomycotina</taxon>
        <taxon>Sordariomycetes</taxon>
        <taxon>Hypocreomycetidae</taxon>
        <taxon>Hypocreales</taxon>
        <taxon>Bionectriaceae</taxon>
        <taxon>Hapsidospora</taxon>
    </lineage>
</organism>
<evidence type="ECO:0000256" key="2">
    <source>
        <dbReference type="SAM" id="SignalP"/>
    </source>
</evidence>
<gene>
    <name evidence="3" type="ORF">ACRE_051470</name>
</gene>
<name>A0A086T3X2_HAPC1</name>
<evidence type="ECO:0000313" key="3">
    <source>
        <dbReference type="EMBL" id="KFH44054.1"/>
    </source>
</evidence>
<sequence length="369" mass="39452">MRPPTHLPALVVLLVAPLLATADLVGNLKVDFDEALEGRVGIQTVVEDVVDKLSLPEPKRKKAKQESKFGAAAISERDLLGETSPNMMGSVAALVKRQYCDPGYGYCANFGRCCPDDTKCCSYGYCILPGRNCCPGGSCDADEDCCETNYCIPSGSQCCIDGSYCPKGNNCYIVSGYSSPRCCTNSRCTAYIDEAGTTSSAPTSTTTYTYTTTSMQYYYWTVTWWYWYYYWTYSVAIDASIVTSSRTTTSSTLSVRTTDSAAAEGYFSSLSEDLTLPTPASATELETLAGETSYVGEASSTEDSDRPGPTNAAGDDDREDDDPPPRIGGGGGPPESEVNIARALYSHLDGLTAAFLTFGFGVGVAAVML</sequence>
<dbReference type="EMBL" id="JPKY01000055">
    <property type="protein sequence ID" value="KFH44054.1"/>
    <property type="molecule type" value="Genomic_DNA"/>
</dbReference>
<proteinExistence type="predicted"/>
<dbReference type="OrthoDB" id="4777991at2759"/>
<protein>
    <submittedName>
        <fullName evidence="3">Uncharacterized protein</fullName>
    </submittedName>
</protein>
<evidence type="ECO:0000313" key="4">
    <source>
        <dbReference type="Proteomes" id="UP000029964"/>
    </source>
</evidence>
<dbReference type="STRING" id="857340.A0A086T3X2"/>
<evidence type="ECO:0000256" key="1">
    <source>
        <dbReference type="SAM" id="MobiDB-lite"/>
    </source>
</evidence>
<keyword evidence="4" id="KW-1185">Reference proteome</keyword>